<dbReference type="Pfam" id="PF16220">
    <property type="entry name" value="DUF4880"/>
    <property type="match status" value="1"/>
</dbReference>
<dbReference type="Pfam" id="PF04773">
    <property type="entry name" value="FecR"/>
    <property type="match status" value="1"/>
</dbReference>
<protein>
    <submittedName>
        <fullName evidence="3">Protein FecR</fullName>
    </submittedName>
</protein>
<dbReference type="AlphaFoldDB" id="A0A7V8G023"/>
<dbReference type="GO" id="GO:0016989">
    <property type="term" value="F:sigma factor antagonist activity"/>
    <property type="evidence" value="ECO:0007669"/>
    <property type="project" value="TreeGrafter"/>
</dbReference>
<dbReference type="PANTHER" id="PTHR30273:SF2">
    <property type="entry name" value="PROTEIN FECR"/>
    <property type="match status" value="1"/>
</dbReference>
<reference evidence="4" key="1">
    <citation type="journal article" date="2020" name="MBio">
        <title>Horizontal gene transfer to a defensive symbiont with a reduced genome amongst a multipartite beetle microbiome.</title>
        <authorList>
            <person name="Waterworth S.C."/>
            <person name="Florez L.V."/>
            <person name="Rees E.R."/>
            <person name="Hertweck C."/>
            <person name="Kaltenpoth M."/>
            <person name="Kwan J.C."/>
        </authorList>
    </citation>
    <scope>NUCLEOTIDE SEQUENCE [LARGE SCALE GENOMIC DNA]</scope>
</reference>
<evidence type="ECO:0000259" key="2">
    <source>
        <dbReference type="Pfam" id="PF16220"/>
    </source>
</evidence>
<dbReference type="InterPro" id="IPR012373">
    <property type="entry name" value="Ferrdict_sens_TM"/>
</dbReference>
<comment type="caution">
    <text evidence="3">The sequence shown here is derived from an EMBL/GenBank/DDBJ whole genome shotgun (WGS) entry which is preliminary data.</text>
</comment>
<dbReference type="InterPro" id="IPR032623">
    <property type="entry name" value="FecR_N"/>
</dbReference>
<gene>
    <name evidence="3" type="primary">fecR_1</name>
    <name evidence="3" type="ORF">GAK35_00407</name>
</gene>
<organism evidence="3 4">
    <name type="scientific">Herbaspirillum frisingense</name>
    <dbReference type="NCBI Taxonomy" id="92645"/>
    <lineage>
        <taxon>Bacteria</taxon>
        <taxon>Pseudomonadati</taxon>
        <taxon>Pseudomonadota</taxon>
        <taxon>Betaproteobacteria</taxon>
        <taxon>Burkholderiales</taxon>
        <taxon>Oxalobacteraceae</taxon>
        <taxon>Herbaspirillum</taxon>
    </lineage>
</organism>
<dbReference type="InterPro" id="IPR006860">
    <property type="entry name" value="FecR"/>
</dbReference>
<evidence type="ECO:0000259" key="1">
    <source>
        <dbReference type="Pfam" id="PF04773"/>
    </source>
</evidence>
<dbReference type="Proteomes" id="UP000462435">
    <property type="component" value="Unassembled WGS sequence"/>
</dbReference>
<sequence length="345" mass="37780">MSVISLRPKKRTVCAGDALDQALNWFVVLASGEVTTQERQDFTRWLEADPAHRQYWEAVRGFQSALQGMPAQAAGQALRGNTRAARPRISRRHVLGLVGATALGALCHGGRHELIALAAHHRTGVGERRELTLPDGSRMVMDTDSAVDIRFEDGLRRVALRRGAIMIETAHDPVWRAQPFVVDTAQGRVRALGTHFIVRQLRPDDFFGGGGLSKVEVMEGAVRISPRHGVDGGLVLEAGRQAVFDAAAVAEIAALDPNGQAWIQGMLVVRDRPLGELVAELARYRRGLLSVDEDVAAIRITGVFPLDGSDRILEALELAFPIRVERHTRYWINLAAAPEKNSTQP</sequence>
<feature type="domain" description="FecR protein" evidence="1">
    <location>
        <begin position="121"/>
        <end position="223"/>
    </location>
</feature>
<dbReference type="PANTHER" id="PTHR30273">
    <property type="entry name" value="PERIPLASMIC SIGNAL SENSOR AND SIGMA FACTOR ACTIVATOR FECR-RELATED"/>
    <property type="match status" value="1"/>
</dbReference>
<accession>A0A7V8G023</accession>
<dbReference type="Gene3D" id="2.60.120.1440">
    <property type="match status" value="1"/>
</dbReference>
<proteinExistence type="predicted"/>
<feature type="domain" description="FecR N-terminal" evidence="2">
    <location>
        <begin position="20"/>
        <end position="60"/>
    </location>
</feature>
<evidence type="ECO:0000313" key="4">
    <source>
        <dbReference type="Proteomes" id="UP000462435"/>
    </source>
</evidence>
<dbReference type="EMBL" id="WNDX01000006">
    <property type="protein sequence ID" value="KAF1048183.1"/>
    <property type="molecule type" value="Genomic_DNA"/>
</dbReference>
<evidence type="ECO:0000313" key="3">
    <source>
        <dbReference type="EMBL" id="KAF1048183.1"/>
    </source>
</evidence>
<dbReference type="PIRSF" id="PIRSF018266">
    <property type="entry name" value="FecR"/>
    <property type="match status" value="1"/>
</dbReference>
<name>A0A7V8G023_9BURK</name>